<dbReference type="AlphaFoldDB" id="A0A5B6VKW5"/>
<evidence type="ECO:0000256" key="1">
    <source>
        <dbReference type="SAM" id="Phobius"/>
    </source>
</evidence>
<dbReference type="PANTHER" id="PTHR11439">
    <property type="entry name" value="GAG-POL-RELATED RETROTRANSPOSON"/>
    <property type="match status" value="1"/>
</dbReference>
<dbReference type="SUPFAM" id="SSF56672">
    <property type="entry name" value="DNA/RNA polymerases"/>
    <property type="match status" value="1"/>
</dbReference>
<evidence type="ECO:0000313" key="3">
    <source>
        <dbReference type="EMBL" id="KAA3469721.1"/>
    </source>
</evidence>
<dbReference type="Proteomes" id="UP000325315">
    <property type="component" value="Unassembled WGS sequence"/>
</dbReference>
<dbReference type="PANTHER" id="PTHR11439:SF467">
    <property type="entry name" value="INTEGRASE CATALYTIC DOMAIN-CONTAINING PROTEIN"/>
    <property type="match status" value="1"/>
</dbReference>
<comment type="caution">
    <text evidence="3">The sequence shown here is derived from an EMBL/GenBank/DDBJ whole genome shotgun (WGS) entry which is preliminary data.</text>
</comment>
<keyword evidence="1" id="KW-0812">Transmembrane</keyword>
<dbReference type="EMBL" id="SMMG02000006">
    <property type="protein sequence ID" value="KAA3469721.1"/>
    <property type="molecule type" value="Genomic_DNA"/>
</dbReference>
<dbReference type="Pfam" id="PF07727">
    <property type="entry name" value="RVT_2"/>
    <property type="match status" value="1"/>
</dbReference>
<sequence length="286" mass="32467">MFRVYLLSRADVTTHHDLCHDKAISILLLSYLQGCVVTPSSCVATLKAVLRFLRSAPYVVISNIPCCNVAISISLVFLVSIGFELSKSDASLFICITNMFHLYMLIYMDDIIITGNSNTEIDAFVNRVHTEFSLKDIGFLHYFLGIEVTQHKNSGLHLCQRKYVLDLLEHCHMDKAKGVPTPMISSCPLSKHICIPLVDPHEYHSNAGSLQYMVLTRLDIAYVVNRICQFMRSPTDVHFVITRPFKRLSLVGYVEAIWGFDFDDRHLTTSYCVYLGGNPVSWCFKK</sequence>
<feature type="transmembrane region" description="Helical" evidence="1">
    <location>
        <begin position="23"/>
        <end position="46"/>
    </location>
</feature>
<feature type="transmembrane region" description="Helical" evidence="1">
    <location>
        <begin position="90"/>
        <end position="108"/>
    </location>
</feature>
<dbReference type="InterPro" id="IPR013103">
    <property type="entry name" value="RVT_2"/>
</dbReference>
<keyword evidence="1" id="KW-1133">Transmembrane helix</keyword>
<name>A0A5B6VKW5_9ROSI</name>
<gene>
    <name evidence="3" type="ORF">EPI10_015482</name>
</gene>
<accession>A0A5B6VKW5</accession>
<feature type="domain" description="Reverse transcriptase Ty1/copia-type" evidence="2">
    <location>
        <begin position="77"/>
        <end position="184"/>
    </location>
</feature>
<dbReference type="InterPro" id="IPR043502">
    <property type="entry name" value="DNA/RNA_pol_sf"/>
</dbReference>
<keyword evidence="4" id="KW-1185">Reference proteome</keyword>
<protein>
    <recommendedName>
        <fullName evidence="2">Reverse transcriptase Ty1/copia-type domain-containing protein</fullName>
    </recommendedName>
</protein>
<keyword evidence="1" id="KW-0472">Membrane</keyword>
<reference evidence="3" key="1">
    <citation type="submission" date="2019-08" db="EMBL/GenBank/DDBJ databases">
        <authorList>
            <person name="Liu F."/>
        </authorList>
    </citation>
    <scope>NUCLEOTIDE SEQUENCE [LARGE SCALE GENOMIC DNA]</scope>
    <source>
        <strain evidence="3">PA1801</strain>
        <tissue evidence="3">Leaf</tissue>
    </source>
</reference>
<dbReference type="OrthoDB" id="413361at2759"/>
<evidence type="ECO:0000259" key="2">
    <source>
        <dbReference type="Pfam" id="PF07727"/>
    </source>
</evidence>
<organism evidence="3 4">
    <name type="scientific">Gossypium australe</name>
    <dbReference type="NCBI Taxonomy" id="47621"/>
    <lineage>
        <taxon>Eukaryota</taxon>
        <taxon>Viridiplantae</taxon>
        <taxon>Streptophyta</taxon>
        <taxon>Embryophyta</taxon>
        <taxon>Tracheophyta</taxon>
        <taxon>Spermatophyta</taxon>
        <taxon>Magnoliopsida</taxon>
        <taxon>eudicotyledons</taxon>
        <taxon>Gunneridae</taxon>
        <taxon>Pentapetalae</taxon>
        <taxon>rosids</taxon>
        <taxon>malvids</taxon>
        <taxon>Malvales</taxon>
        <taxon>Malvaceae</taxon>
        <taxon>Malvoideae</taxon>
        <taxon>Gossypium</taxon>
    </lineage>
</organism>
<evidence type="ECO:0000313" key="4">
    <source>
        <dbReference type="Proteomes" id="UP000325315"/>
    </source>
</evidence>
<proteinExistence type="predicted"/>
<feature type="transmembrane region" description="Helical" evidence="1">
    <location>
        <begin position="58"/>
        <end position="78"/>
    </location>
</feature>